<keyword evidence="1" id="KW-1133">Transmembrane helix</keyword>
<dbReference type="InterPro" id="IPR000595">
    <property type="entry name" value="cNMP-bd_dom"/>
</dbReference>
<dbReference type="Gene3D" id="1.25.10.10">
    <property type="entry name" value="Leucine-rich Repeat Variant"/>
    <property type="match status" value="1"/>
</dbReference>
<dbReference type="EMBL" id="CP000383">
    <property type="protein sequence ID" value="ABG58299.1"/>
    <property type="molecule type" value="Genomic_DNA"/>
</dbReference>
<feature type="transmembrane region" description="Helical" evidence="1">
    <location>
        <begin position="311"/>
        <end position="335"/>
    </location>
</feature>
<dbReference type="Gene3D" id="2.60.120.10">
    <property type="entry name" value="Jelly Rolls"/>
    <property type="match status" value="1"/>
</dbReference>
<accession>A0A6N4SPR1</accession>
<evidence type="ECO:0000256" key="1">
    <source>
        <dbReference type="SAM" id="Phobius"/>
    </source>
</evidence>
<feature type="transmembrane region" description="Helical" evidence="1">
    <location>
        <begin position="182"/>
        <end position="200"/>
    </location>
</feature>
<reference evidence="3 4" key="1">
    <citation type="journal article" date="2007" name="Appl. Environ. Microbiol.">
        <title>Genome sequence of the cellulolytic gliding bacterium Cytophaga hutchinsonii.</title>
        <authorList>
            <person name="Xie G."/>
            <person name="Bruce D.C."/>
            <person name="Challacombe J.F."/>
            <person name="Chertkov O."/>
            <person name="Detter J.C."/>
            <person name="Gilna P."/>
            <person name="Han C.S."/>
            <person name="Lucas S."/>
            <person name="Misra M."/>
            <person name="Myers G.L."/>
            <person name="Richardson P."/>
            <person name="Tapia R."/>
            <person name="Thayer N."/>
            <person name="Thompson L.S."/>
            <person name="Brettin T.S."/>
            <person name="Henrissat B."/>
            <person name="Wilson D.B."/>
            <person name="McBride M.J."/>
        </authorList>
    </citation>
    <scope>NUCLEOTIDE SEQUENCE [LARGE SCALE GENOMIC DNA]</scope>
    <source>
        <strain evidence="4">ATCC 33406 / DSM 1761 / CIP 103989 / NBRC 15051 / NCIMB 9469 / D465</strain>
    </source>
</reference>
<feature type="transmembrane region" description="Helical" evidence="1">
    <location>
        <begin position="421"/>
        <end position="439"/>
    </location>
</feature>
<name>A0A6N4SPR1_CYTH3</name>
<dbReference type="SUPFAM" id="SSF103473">
    <property type="entry name" value="MFS general substrate transporter"/>
    <property type="match status" value="1"/>
</dbReference>
<feature type="transmembrane region" description="Helical" evidence="1">
    <location>
        <begin position="115"/>
        <end position="138"/>
    </location>
</feature>
<dbReference type="InterPro" id="IPR016024">
    <property type="entry name" value="ARM-type_fold"/>
</dbReference>
<proteinExistence type="predicted"/>
<feature type="transmembrane region" description="Helical" evidence="1">
    <location>
        <begin position="90"/>
        <end position="109"/>
    </location>
</feature>
<feature type="transmembrane region" description="Helical" evidence="1">
    <location>
        <begin position="397"/>
        <end position="415"/>
    </location>
</feature>
<evidence type="ECO:0000259" key="2">
    <source>
        <dbReference type="PROSITE" id="PS50042"/>
    </source>
</evidence>
<keyword evidence="1" id="KW-0472">Membrane</keyword>
<dbReference type="AlphaFoldDB" id="A0A6N4SPR1"/>
<dbReference type="InterPro" id="IPR018490">
    <property type="entry name" value="cNMP-bd_dom_sf"/>
</dbReference>
<dbReference type="SUPFAM" id="SSF48371">
    <property type="entry name" value="ARM repeat"/>
    <property type="match status" value="1"/>
</dbReference>
<dbReference type="RefSeq" id="WP_011584414.1">
    <property type="nucleotide sequence ID" value="NC_008255.1"/>
</dbReference>
<organism evidence="3 4">
    <name type="scientific">Cytophaga hutchinsonii (strain ATCC 33406 / DSM 1761 / CIP 103989 / NBRC 15051 / NCIMB 9469 / D465)</name>
    <dbReference type="NCBI Taxonomy" id="269798"/>
    <lineage>
        <taxon>Bacteria</taxon>
        <taxon>Pseudomonadati</taxon>
        <taxon>Bacteroidota</taxon>
        <taxon>Cytophagia</taxon>
        <taxon>Cytophagales</taxon>
        <taxon>Cytophagaceae</taxon>
        <taxon>Cytophaga</taxon>
    </lineage>
</organism>
<dbReference type="CDD" id="cd00038">
    <property type="entry name" value="CAP_ED"/>
    <property type="match status" value="1"/>
</dbReference>
<dbReference type="Proteomes" id="UP000001822">
    <property type="component" value="Chromosome"/>
</dbReference>
<dbReference type="OrthoDB" id="789601at2"/>
<evidence type="ECO:0000313" key="4">
    <source>
        <dbReference type="Proteomes" id="UP000001822"/>
    </source>
</evidence>
<feature type="transmembrane region" description="Helical" evidence="1">
    <location>
        <begin position="277"/>
        <end position="299"/>
    </location>
</feature>
<protein>
    <recommendedName>
        <fullName evidence="2">Cyclic nucleotide-binding domain-containing protein</fullName>
    </recommendedName>
</protein>
<dbReference type="KEGG" id="chu:CHU_1022"/>
<feature type="transmembrane region" description="Helical" evidence="1">
    <location>
        <begin position="234"/>
        <end position="257"/>
    </location>
</feature>
<keyword evidence="1" id="KW-0812">Transmembrane</keyword>
<feature type="transmembrane region" description="Helical" evidence="1">
    <location>
        <begin position="159"/>
        <end position="176"/>
    </location>
</feature>
<dbReference type="Pfam" id="PF00027">
    <property type="entry name" value="cNMP_binding"/>
    <property type="match status" value="1"/>
</dbReference>
<gene>
    <name evidence="3" type="ordered locus">CHU_1022</name>
</gene>
<dbReference type="InterPro" id="IPR014710">
    <property type="entry name" value="RmlC-like_jellyroll"/>
</dbReference>
<sequence length="1089" mass="124135">MKKFFKKYLNKLLDIEQGELKPVLLLLFFSFFLGISVVTYDIGSSTMFLEFYDQNRISEAFLVSGLLGVVSTLIFAYFQKRIPFSILARITLILVLVTIIVFTFLLQRFPDIHKLRYLVFASLGSINALTLLCFYGIIGRAFNLRNEKRLTGTVDQGQLFATVIAFFVVFLIPESVPVVDYFYFSVGAMIVSFSLYILFIRRHSTEKLLTINKAEELEASPGFRQLFSNKYIRLLAQLSLVSVIILQFMEFSFFSAGLEAYKEVSADGRVYVNDIDLAKFLAGYGTVLTLFNMIFQLVGADRIINTIGVKLSLFILPVLLGIFSILTALVGGFFGDTKYDALLGINETFILFFIFVCLSKIFLQTCIESFEEPIYKNFFLPINSRIRHDVQTKVEGVFRQFAVVVAAGFLILFGVLSFKLIYFSVALIIAVCIYTYVIVKLYTEYRSTLQDTLTAQRGRQDFRDDSNDKSVQAILLQELKTDSGTRIITTLKMTERLDPALLEKSVHLYTNHASERVRRYVFNKIEESKLLSASHELKEIIRKKEIPIETKALAEHALLNLNDVEKMLTSPGQILKLSRSKDPVDKELAVKLIRNNFNEEMARQLFDLLRESNPRVRKSALLTAGTIKLTQYWMLLIENLSLPSFANFASAGLEYIGEKVIPTLDLAFYKTGQNLQTKIRIIQVYSKIGGEHAIEVLWNKINYPDRKVVSEALLALRNLAYIAKGDRASKIKQLLIQEIALCSWKIAALDEIKEQINPTPLYQALLEEIEENDENIYMLLSLIYHQGSVKLVEENIKSRTVEGVLYAIELLDVFVDDELKPMLVPLLDQISLSEKILKLQESFPRESYDEITILYHLINKDYNEINRWTKACAIHKLLLMKKVKVNDTLIANLFNPDKLIREVTAKLIHTNDPDAYHVLCQRIPERHKKELDALIVSSKMVSWKTDMFEKVTFLKSIPVFLNISGALLALLADHIEEMHHKAGEVLYKDSLNGANPVSIVYSGMISLSHADGLIEGTYGSKYVLGDELILDTDVMNYTVTATEDTIIFKIDKDRFFDIVSSHYVLSRAVIPALNNELEEAYIKNELVVK</sequence>
<feature type="transmembrane region" description="Helical" evidence="1">
    <location>
        <begin position="20"/>
        <end position="40"/>
    </location>
</feature>
<feature type="domain" description="Cyclic nucleotide-binding" evidence="2">
    <location>
        <begin position="959"/>
        <end position="1076"/>
    </location>
</feature>
<dbReference type="SUPFAM" id="SSF51206">
    <property type="entry name" value="cAMP-binding domain-like"/>
    <property type="match status" value="1"/>
</dbReference>
<feature type="transmembrane region" description="Helical" evidence="1">
    <location>
        <begin position="60"/>
        <end position="78"/>
    </location>
</feature>
<keyword evidence="4" id="KW-1185">Reference proteome</keyword>
<dbReference type="PROSITE" id="PS50042">
    <property type="entry name" value="CNMP_BINDING_3"/>
    <property type="match status" value="1"/>
</dbReference>
<dbReference type="InterPro" id="IPR011989">
    <property type="entry name" value="ARM-like"/>
</dbReference>
<evidence type="ECO:0000313" key="3">
    <source>
        <dbReference type="EMBL" id="ABG58299.1"/>
    </source>
</evidence>
<dbReference type="InterPro" id="IPR036259">
    <property type="entry name" value="MFS_trans_sf"/>
</dbReference>